<dbReference type="PANTHER" id="PTHR22943">
    <property type="entry name" value="7-TRANSMEMBRANE DOMAIN RECEPTOR C.ELEGANS"/>
    <property type="match status" value="1"/>
</dbReference>
<accession>E3LHE9</accession>
<dbReference type="eggNOG" id="ENOG502TG8U">
    <property type="taxonomic scope" value="Eukaryota"/>
</dbReference>
<reference evidence="1" key="1">
    <citation type="submission" date="2007-07" db="EMBL/GenBank/DDBJ databases">
        <title>PCAP assembly of the Caenorhabditis remanei genome.</title>
        <authorList>
            <consortium name="The Caenorhabditis remanei Sequencing Consortium"/>
            <person name="Wilson R.K."/>
        </authorList>
    </citation>
    <scope>NUCLEOTIDE SEQUENCE [LARGE SCALE GENOMIC DNA]</scope>
    <source>
        <strain evidence="1">PB4641</strain>
    </source>
</reference>
<proteinExistence type="predicted"/>
<gene>
    <name evidence="1" type="ORF">CRE_08767</name>
</gene>
<dbReference type="InterPro" id="IPR019428">
    <property type="entry name" value="7TM_GPCR_serpentine_rcpt_Str"/>
</dbReference>
<sequence>MNSTLELPQYLELAGSALSLFFNVFLFYIITKFSRPEYGSYRILMLVMTSLYVVYSAIEAIVLPSYFVFEYNYFLFTTNFIEYQVISQVLIVTFCAVFGCMQVVLAAQFIYRFLSVAGYNYLREKYFKGRRHTVWVFSTVIFFINWFVVAWLIFGNRGDHPRELAIAVEDRFGRNISDMAFTLVTYAQIDSIGKLMLKYIDISMILYLIFCASIPMTISLFCGIKTWLKIQFTISLAAKSQHLQRQERQLFFALLTQFSIPFLGNTVPMLILFLCPAFHVSTEPYTNYICMLVPFYPVFDAMATTLIIKDYYRGVLKLLGFSPHSQNSSMSNGGQIPPPNSLYMKGSSAISMEIGSIQMNRLDSQL</sequence>
<dbReference type="Pfam" id="PF10326">
    <property type="entry name" value="7TM_GPCR_Str"/>
    <property type="match status" value="1"/>
</dbReference>
<dbReference type="GO" id="GO:0038022">
    <property type="term" value="F:G protein-coupled olfactory receptor activity"/>
    <property type="evidence" value="ECO:0007669"/>
    <property type="project" value="TreeGrafter"/>
</dbReference>
<evidence type="ECO:0000313" key="1">
    <source>
        <dbReference type="EMBL" id="EFO95290.1"/>
    </source>
</evidence>
<dbReference type="HOGENOM" id="CLU_036335_2_0_1"/>
<dbReference type="GO" id="GO:0042048">
    <property type="term" value="P:olfactory behavior"/>
    <property type="evidence" value="ECO:0007669"/>
    <property type="project" value="TreeGrafter"/>
</dbReference>
<dbReference type="GO" id="GO:0005886">
    <property type="term" value="C:plasma membrane"/>
    <property type="evidence" value="ECO:0007669"/>
    <property type="project" value="TreeGrafter"/>
</dbReference>
<name>E3LHE9_CAERE</name>
<dbReference type="Proteomes" id="UP000008281">
    <property type="component" value="Unassembled WGS sequence"/>
</dbReference>
<organism evidence="2">
    <name type="scientific">Caenorhabditis remanei</name>
    <name type="common">Caenorhabditis vulgaris</name>
    <dbReference type="NCBI Taxonomy" id="31234"/>
    <lineage>
        <taxon>Eukaryota</taxon>
        <taxon>Metazoa</taxon>
        <taxon>Ecdysozoa</taxon>
        <taxon>Nematoda</taxon>
        <taxon>Chromadorea</taxon>
        <taxon>Rhabditida</taxon>
        <taxon>Rhabditina</taxon>
        <taxon>Rhabditomorpha</taxon>
        <taxon>Rhabditoidea</taxon>
        <taxon>Rhabditidae</taxon>
        <taxon>Peloderinae</taxon>
        <taxon>Caenorhabditis</taxon>
    </lineage>
</organism>
<dbReference type="STRING" id="31234.E3LHE9"/>
<dbReference type="OMA" id="IVWVSAT"/>
<dbReference type="EMBL" id="DS268409">
    <property type="protein sequence ID" value="EFO95290.1"/>
    <property type="molecule type" value="Genomic_DNA"/>
</dbReference>
<dbReference type="SUPFAM" id="SSF81321">
    <property type="entry name" value="Family A G protein-coupled receptor-like"/>
    <property type="match status" value="1"/>
</dbReference>
<dbReference type="OrthoDB" id="5820896at2759"/>
<dbReference type="PANTHER" id="PTHR22943:SF77">
    <property type="entry name" value="SEVEN TM RECEPTOR"/>
    <property type="match status" value="1"/>
</dbReference>
<evidence type="ECO:0000313" key="2">
    <source>
        <dbReference type="Proteomes" id="UP000008281"/>
    </source>
</evidence>
<protein>
    <submittedName>
        <fullName evidence="1">Uncharacterized protein</fullName>
    </submittedName>
</protein>
<dbReference type="AlphaFoldDB" id="E3LHE9"/>
<keyword evidence="2" id="KW-1185">Reference proteome</keyword>